<name>A0A239X1E0_STRAI</name>
<dbReference type="InterPro" id="IPR036388">
    <property type="entry name" value="WH-like_DNA-bd_sf"/>
</dbReference>
<evidence type="ECO:0000313" key="6">
    <source>
        <dbReference type="Proteomes" id="UP000215144"/>
    </source>
</evidence>
<evidence type="ECO:0000256" key="2">
    <source>
        <dbReference type="ARBA" id="ARBA00023125"/>
    </source>
</evidence>
<dbReference type="PANTHER" id="PTHR33164:SF43">
    <property type="entry name" value="HTH-TYPE TRANSCRIPTIONAL REPRESSOR YETL"/>
    <property type="match status" value="1"/>
</dbReference>
<dbReference type="SUPFAM" id="SSF46785">
    <property type="entry name" value="Winged helix' DNA-binding domain"/>
    <property type="match status" value="1"/>
</dbReference>
<reference evidence="5 6" key="1">
    <citation type="submission" date="2017-06" db="EMBL/GenBank/DDBJ databases">
        <authorList>
            <consortium name="Pathogen Informatics"/>
        </authorList>
    </citation>
    <scope>NUCLEOTIDE SEQUENCE [LARGE SCALE GENOMIC DNA]</scope>
    <source>
        <strain evidence="5 6">NCTC11291</strain>
    </source>
</reference>
<feature type="domain" description="HTH marR-type" evidence="4">
    <location>
        <begin position="1"/>
        <end position="135"/>
    </location>
</feature>
<evidence type="ECO:0000256" key="1">
    <source>
        <dbReference type="ARBA" id="ARBA00023015"/>
    </source>
</evidence>
<sequence length="140" mass="16065">MHRIEETLAFKLLLARHALIDKRSQLEFAVMGLTRGNFVTLAIIAQYPGITQSELSLKNLKDKNVIGHLVDKLEQKSLIRRSKCQTDRRSYQLFVTDKGQAVVDGNWESFFNHGRTVLTSEEEKTLSHLLEKLLQEEVSL</sequence>
<dbReference type="InterPro" id="IPR039422">
    <property type="entry name" value="MarR/SlyA-like"/>
</dbReference>
<protein>
    <submittedName>
        <fullName evidence="5">Multiple antibiotic resistance operon transcription repressor MarR</fullName>
    </submittedName>
</protein>
<accession>A0A239X1E0</accession>
<dbReference type="InterPro" id="IPR036390">
    <property type="entry name" value="WH_DNA-bd_sf"/>
</dbReference>
<dbReference type="Pfam" id="PF01047">
    <property type="entry name" value="MarR"/>
    <property type="match status" value="1"/>
</dbReference>
<dbReference type="SMART" id="SM00347">
    <property type="entry name" value="HTH_MARR"/>
    <property type="match status" value="1"/>
</dbReference>
<dbReference type="InterPro" id="IPR000835">
    <property type="entry name" value="HTH_MarR-typ"/>
</dbReference>
<dbReference type="GO" id="GO:0006950">
    <property type="term" value="P:response to stress"/>
    <property type="evidence" value="ECO:0007669"/>
    <property type="project" value="TreeGrafter"/>
</dbReference>
<dbReference type="AlphaFoldDB" id="A0A239X1E0"/>
<evidence type="ECO:0000256" key="3">
    <source>
        <dbReference type="ARBA" id="ARBA00023163"/>
    </source>
</evidence>
<dbReference type="PROSITE" id="PS01117">
    <property type="entry name" value="HTH_MARR_1"/>
    <property type="match status" value="1"/>
</dbReference>
<keyword evidence="3" id="KW-0804">Transcription</keyword>
<dbReference type="PROSITE" id="PS50995">
    <property type="entry name" value="HTH_MARR_2"/>
    <property type="match status" value="1"/>
</dbReference>
<dbReference type="EMBL" id="LT906454">
    <property type="protein sequence ID" value="SNV40033.1"/>
    <property type="molecule type" value="Genomic_DNA"/>
</dbReference>
<dbReference type="Proteomes" id="UP000215144">
    <property type="component" value="Chromosome 1"/>
</dbReference>
<dbReference type="GO" id="GO:0003700">
    <property type="term" value="F:DNA-binding transcription factor activity"/>
    <property type="evidence" value="ECO:0007669"/>
    <property type="project" value="InterPro"/>
</dbReference>
<organism evidence="5 6">
    <name type="scientific">Streptococcus acidominimus</name>
    <dbReference type="NCBI Taxonomy" id="1326"/>
    <lineage>
        <taxon>Bacteria</taxon>
        <taxon>Bacillati</taxon>
        <taxon>Bacillota</taxon>
        <taxon>Bacilli</taxon>
        <taxon>Lactobacillales</taxon>
        <taxon>Streptococcaceae</taxon>
        <taxon>Streptococcus</taxon>
    </lineage>
</organism>
<dbReference type="PANTHER" id="PTHR33164">
    <property type="entry name" value="TRANSCRIPTIONAL REGULATOR, MARR FAMILY"/>
    <property type="match status" value="1"/>
</dbReference>
<gene>
    <name evidence="5" type="primary">mexR</name>
    <name evidence="5" type="ORF">SAMEA4504048_01082</name>
</gene>
<evidence type="ECO:0000313" key="5">
    <source>
        <dbReference type="EMBL" id="SNV40033.1"/>
    </source>
</evidence>
<proteinExistence type="predicted"/>
<keyword evidence="2" id="KW-0238">DNA-binding</keyword>
<dbReference type="KEGG" id="saco:SAME_01082"/>
<dbReference type="RefSeq" id="WP_095122558.1">
    <property type="nucleotide sequence ID" value="NZ_LT906454.1"/>
</dbReference>
<dbReference type="OrthoDB" id="2612963at2"/>
<dbReference type="GO" id="GO:0003677">
    <property type="term" value="F:DNA binding"/>
    <property type="evidence" value="ECO:0007669"/>
    <property type="project" value="UniProtKB-KW"/>
</dbReference>
<dbReference type="Gene3D" id="1.10.10.10">
    <property type="entry name" value="Winged helix-like DNA-binding domain superfamily/Winged helix DNA-binding domain"/>
    <property type="match status" value="1"/>
</dbReference>
<keyword evidence="1" id="KW-0805">Transcription regulation</keyword>
<dbReference type="InterPro" id="IPR023187">
    <property type="entry name" value="Tscrpt_reg_MarR-type_CS"/>
</dbReference>
<evidence type="ECO:0000259" key="4">
    <source>
        <dbReference type="PROSITE" id="PS50995"/>
    </source>
</evidence>